<reference evidence="3" key="1">
    <citation type="submission" date="2017-06" db="EMBL/GenBank/DDBJ databases">
        <authorList>
            <person name="Varghese N."/>
            <person name="Submissions S."/>
        </authorList>
    </citation>
    <scope>NUCLEOTIDE SEQUENCE [LARGE SCALE GENOMIC DNA]</scope>
    <source>
        <strain evidence="3">ANC 5114</strain>
    </source>
</reference>
<keyword evidence="1" id="KW-0472">Membrane</keyword>
<dbReference type="AlphaFoldDB" id="A0A217EF35"/>
<dbReference type="Proteomes" id="UP000243463">
    <property type="component" value="Unassembled WGS sequence"/>
</dbReference>
<feature type="transmembrane region" description="Helical" evidence="1">
    <location>
        <begin position="6"/>
        <end position="25"/>
    </location>
</feature>
<evidence type="ECO:0000313" key="2">
    <source>
        <dbReference type="EMBL" id="SNQ28810.1"/>
    </source>
</evidence>
<dbReference type="EMBL" id="FZLN01000001">
    <property type="protein sequence ID" value="SNQ28810.1"/>
    <property type="molecule type" value="Genomic_DNA"/>
</dbReference>
<protein>
    <submittedName>
        <fullName evidence="2">Uncharacterized protein</fullName>
    </submittedName>
</protein>
<dbReference type="RefSeq" id="WP_088822833.1">
    <property type="nucleotide sequence ID" value="NZ_FZLN01000001.1"/>
</dbReference>
<keyword evidence="1" id="KW-0812">Transmembrane</keyword>
<sequence>MSWEFISPVIQVCSVFIPVIGWFVVHRLSMSRENKISSKDTALIKWEYFKKLKNKELYSWYEREIFAKKVAGNTSATLKEVLYFLQFKDADQWMSSYFQYKKYIKVIESNDYIVKFESEYIKFKYFMYIAGYWLLMFMALTPLVIRVGFDYYLNEIYQSLMGGSVIGGIWLIVFPFISVIGAFSSAILAENLKGSKNFVDNFESKAIKIEENPNI</sequence>
<organism evidence="2 3">
    <name type="scientific">Acinetobacter apis</name>
    <dbReference type="NCBI Taxonomy" id="1229165"/>
    <lineage>
        <taxon>Bacteria</taxon>
        <taxon>Pseudomonadati</taxon>
        <taxon>Pseudomonadota</taxon>
        <taxon>Gammaproteobacteria</taxon>
        <taxon>Moraxellales</taxon>
        <taxon>Moraxellaceae</taxon>
        <taxon>Acinetobacter</taxon>
    </lineage>
</organism>
<feature type="transmembrane region" description="Helical" evidence="1">
    <location>
        <begin position="165"/>
        <end position="189"/>
    </location>
</feature>
<proteinExistence type="predicted"/>
<accession>A0A217EF35</accession>
<gene>
    <name evidence="2" type="ORF">SAMN05444584_0738</name>
</gene>
<evidence type="ECO:0000256" key="1">
    <source>
        <dbReference type="SAM" id="Phobius"/>
    </source>
</evidence>
<feature type="transmembrane region" description="Helical" evidence="1">
    <location>
        <begin position="125"/>
        <end position="145"/>
    </location>
</feature>
<keyword evidence="3" id="KW-1185">Reference proteome</keyword>
<name>A0A217EF35_9GAMM</name>
<keyword evidence="1" id="KW-1133">Transmembrane helix</keyword>
<evidence type="ECO:0000313" key="3">
    <source>
        <dbReference type="Proteomes" id="UP000243463"/>
    </source>
</evidence>